<evidence type="ECO:0000313" key="1">
    <source>
        <dbReference type="EMBL" id="KKM69717.1"/>
    </source>
</evidence>
<dbReference type="AlphaFoldDB" id="A0A0F9MKH6"/>
<gene>
    <name evidence="1" type="ORF">LCGC14_1448080</name>
</gene>
<organism evidence="1">
    <name type="scientific">marine sediment metagenome</name>
    <dbReference type="NCBI Taxonomy" id="412755"/>
    <lineage>
        <taxon>unclassified sequences</taxon>
        <taxon>metagenomes</taxon>
        <taxon>ecological metagenomes</taxon>
    </lineage>
</organism>
<sequence length="69" mass="8152">MPITQNQCYKAKCDLCDKLFTNDPDLDSCHFDERWQLEETLVNSGWAEVVRCKAREWWCPDCPKPEDVT</sequence>
<reference evidence="1" key="1">
    <citation type="journal article" date="2015" name="Nature">
        <title>Complex archaea that bridge the gap between prokaryotes and eukaryotes.</title>
        <authorList>
            <person name="Spang A."/>
            <person name="Saw J.H."/>
            <person name="Jorgensen S.L."/>
            <person name="Zaremba-Niedzwiedzka K."/>
            <person name="Martijn J."/>
            <person name="Lind A.E."/>
            <person name="van Eijk R."/>
            <person name="Schleper C."/>
            <person name="Guy L."/>
            <person name="Ettema T.J."/>
        </authorList>
    </citation>
    <scope>NUCLEOTIDE SEQUENCE</scope>
</reference>
<comment type="caution">
    <text evidence="1">The sequence shown here is derived from an EMBL/GenBank/DDBJ whole genome shotgun (WGS) entry which is preliminary data.</text>
</comment>
<protein>
    <submittedName>
        <fullName evidence="1">Uncharacterized protein</fullName>
    </submittedName>
</protein>
<name>A0A0F9MKH6_9ZZZZ</name>
<accession>A0A0F9MKH6</accession>
<proteinExistence type="predicted"/>
<dbReference type="EMBL" id="LAZR01009944">
    <property type="protein sequence ID" value="KKM69717.1"/>
    <property type="molecule type" value="Genomic_DNA"/>
</dbReference>